<feature type="compositionally biased region" description="Low complexity" evidence="1">
    <location>
        <begin position="235"/>
        <end position="244"/>
    </location>
</feature>
<feature type="region of interest" description="Disordered" evidence="1">
    <location>
        <begin position="193"/>
        <end position="251"/>
    </location>
</feature>
<name>A0AAN7KPV2_TRANT</name>
<evidence type="ECO:0000313" key="3">
    <source>
        <dbReference type="Proteomes" id="UP001346149"/>
    </source>
</evidence>
<reference evidence="2 3" key="1">
    <citation type="journal article" date="2023" name="Hortic Res">
        <title>Pangenome of water caltrop reveals structural variations and asymmetric subgenome divergence after allopolyploidization.</title>
        <authorList>
            <person name="Zhang X."/>
            <person name="Chen Y."/>
            <person name="Wang L."/>
            <person name="Yuan Y."/>
            <person name="Fang M."/>
            <person name="Shi L."/>
            <person name="Lu R."/>
            <person name="Comes H.P."/>
            <person name="Ma Y."/>
            <person name="Chen Y."/>
            <person name="Huang G."/>
            <person name="Zhou Y."/>
            <person name="Zheng Z."/>
            <person name="Qiu Y."/>
        </authorList>
    </citation>
    <scope>NUCLEOTIDE SEQUENCE [LARGE SCALE GENOMIC DNA]</scope>
    <source>
        <strain evidence="2">F231</strain>
    </source>
</reference>
<gene>
    <name evidence="2" type="ORF">SAY86_026944</name>
</gene>
<dbReference type="InterPro" id="IPR007175">
    <property type="entry name" value="Rpr2/Snm1/Rpp21"/>
</dbReference>
<feature type="region of interest" description="Disordered" evidence="1">
    <location>
        <begin position="1"/>
        <end position="38"/>
    </location>
</feature>
<keyword evidence="3" id="KW-1185">Reference proteome</keyword>
<proteinExistence type="predicted"/>
<comment type="caution">
    <text evidence="2">The sequence shown here is derived from an EMBL/GenBank/DDBJ whole genome shotgun (WGS) entry which is preliminary data.</text>
</comment>
<dbReference type="PANTHER" id="PTHR36072">
    <property type="entry name" value="OS01G0541600 PROTEIN"/>
    <property type="match status" value="1"/>
</dbReference>
<evidence type="ECO:0000256" key="1">
    <source>
        <dbReference type="SAM" id="MobiDB-lite"/>
    </source>
</evidence>
<evidence type="ECO:0000313" key="2">
    <source>
        <dbReference type="EMBL" id="KAK4768794.1"/>
    </source>
</evidence>
<sequence>MGKKRGKQSGGSAGAPASLREEATGFKPTAIGSGGSRNPRSMLKLQHLQNLAVWAAGEGSIPSLGAFFGQRLAAVGESLGIPPDVSLFSCQRCETILQPGYNCTIRVEKNLSNARHKRKKSSTPTQNNVVYTCHFCLHRNMRRGAPRGHLKDMYPPKSKPCPKLKPQNSADQIPCEPASKIQAIDGTSEMGSPIVKGVEVSPTTPLTKLLDAKRRKRNRSGSKKPAEAQSADVQASMSAASSKNSSKRKRKYWTSLKEIAESNGRDSNISHLKIPFIL</sequence>
<dbReference type="Gene3D" id="6.20.50.20">
    <property type="match status" value="1"/>
</dbReference>
<feature type="compositionally biased region" description="Basic residues" evidence="1">
    <location>
        <begin position="213"/>
        <end position="222"/>
    </location>
</feature>
<dbReference type="Pfam" id="PF04032">
    <property type="entry name" value="Rpr2"/>
    <property type="match status" value="1"/>
</dbReference>
<dbReference type="PANTHER" id="PTHR36072:SF2">
    <property type="entry name" value="OS01G0531000 PROTEIN"/>
    <property type="match status" value="1"/>
</dbReference>
<dbReference type="EMBL" id="JAXQNO010000021">
    <property type="protein sequence ID" value="KAK4768794.1"/>
    <property type="molecule type" value="Genomic_DNA"/>
</dbReference>
<organism evidence="2 3">
    <name type="scientific">Trapa natans</name>
    <name type="common">Water chestnut</name>
    <dbReference type="NCBI Taxonomy" id="22666"/>
    <lineage>
        <taxon>Eukaryota</taxon>
        <taxon>Viridiplantae</taxon>
        <taxon>Streptophyta</taxon>
        <taxon>Embryophyta</taxon>
        <taxon>Tracheophyta</taxon>
        <taxon>Spermatophyta</taxon>
        <taxon>Magnoliopsida</taxon>
        <taxon>eudicotyledons</taxon>
        <taxon>Gunneridae</taxon>
        <taxon>Pentapetalae</taxon>
        <taxon>rosids</taxon>
        <taxon>malvids</taxon>
        <taxon>Myrtales</taxon>
        <taxon>Lythraceae</taxon>
        <taxon>Trapa</taxon>
    </lineage>
</organism>
<accession>A0AAN7KPV2</accession>
<dbReference type="Proteomes" id="UP001346149">
    <property type="component" value="Unassembled WGS sequence"/>
</dbReference>
<dbReference type="AlphaFoldDB" id="A0AAN7KPV2"/>
<protein>
    <submittedName>
        <fullName evidence="2">Uncharacterized protein</fullName>
    </submittedName>
</protein>
<dbReference type="GO" id="GO:0006396">
    <property type="term" value="P:RNA processing"/>
    <property type="evidence" value="ECO:0007669"/>
    <property type="project" value="InterPro"/>
</dbReference>
<feature type="region of interest" description="Disordered" evidence="1">
    <location>
        <begin position="146"/>
        <end position="173"/>
    </location>
</feature>